<dbReference type="CDD" id="cd01854">
    <property type="entry name" value="YjeQ_EngC"/>
    <property type="match status" value="1"/>
</dbReference>
<dbReference type="RefSeq" id="WP_068534861.1">
    <property type="nucleotide sequence ID" value="NZ_LVJH01000029.1"/>
</dbReference>
<evidence type="ECO:0000313" key="15">
    <source>
        <dbReference type="Proteomes" id="UP000076967"/>
    </source>
</evidence>
<dbReference type="InterPro" id="IPR004881">
    <property type="entry name" value="Ribosome_biogen_GTPase_RsgA"/>
</dbReference>
<protein>
    <recommendedName>
        <fullName evidence="10">Small ribosomal subunit biogenesis GTPase RsgA</fullName>
        <ecNumber evidence="10">3.6.1.-</ecNumber>
    </recommendedName>
</protein>
<evidence type="ECO:0000256" key="3">
    <source>
        <dbReference type="ARBA" id="ARBA00022723"/>
    </source>
</evidence>
<keyword evidence="2 10" id="KW-0690">Ribosome biogenesis</keyword>
<dbReference type="GO" id="GO:0005525">
    <property type="term" value="F:GTP binding"/>
    <property type="evidence" value="ECO:0007669"/>
    <property type="project" value="UniProtKB-UniRule"/>
</dbReference>
<keyword evidence="6 10" id="KW-0378">Hydrolase</keyword>
<dbReference type="Pfam" id="PF03193">
    <property type="entry name" value="RsgA_GTPase"/>
    <property type="match status" value="1"/>
</dbReference>
<feature type="binding site" evidence="10">
    <location>
        <position position="296"/>
    </location>
    <ligand>
        <name>Zn(2+)</name>
        <dbReference type="ChEBI" id="CHEBI:29105"/>
    </ligand>
</feature>
<feature type="domain" description="CP-type G" evidence="13">
    <location>
        <begin position="105"/>
        <end position="260"/>
    </location>
</feature>
<dbReference type="InterPro" id="IPR027417">
    <property type="entry name" value="P-loop_NTPase"/>
</dbReference>
<feature type="region of interest" description="Disordered" evidence="11">
    <location>
        <begin position="328"/>
        <end position="359"/>
    </location>
</feature>
<keyword evidence="4 10" id="KW-0699">rRNA-binding</keyword>
<dbReference type="Gene3D" id="3.40.50.300">
    <property type="entry name" value="P-loop containing nucleotide triphosphate hydrolases"/>
    <property type="match status" value="1"/>
</dbReference>
<dbReference type="PROSITE" id="PS50936">
    <property type="entry name" value="ENGC_GTPASE"/>
    <property type="match status" value="1"/>
</dbReference>
<feature type="domain" description="EngC GTPase" evidence="12">
    <location>
        <begin position="111"/>
        <end position="258"/>
    </location>
</feature>
<dbReference type="PANTHER" id="PTHR32120:SF10">
    <property type="entry name" value="SMALL RIBOSOMAL SUBUNIT BIOGENESIS GTPASE RSGA"/>
    <property type="match status" value="1"/>
</dbReference>
<evidence type="ECO:0000313" key="14">
    <source>
        <dbReference type="EMBL" id="OAB41444.1"/>
    </source>
</evidence>
<dbReference type="InterPro" id="IPR030378">
    <property type="entry name" value="G_CP_dom"/>
</dbReference>
<dbReference type="AlphaFoldDB" id="A0A168K2L0"/>
<evidence type="ECO:0000256" key="11">
    <source>
        <dbReference type="SAM" id="MobiDB-lite"/>
    </source>
</evidence>
<keyword evidence="8 10" id="KW-0694">RNA-binding</keyword>
<feature type="binding site" evidence="10">
    <location>
        <begin position="202"/>
        <end position="210"/>
    </location>
    <ligand>
        <name>GTP</name>
        <dbReference type="ChEBI" id="CHEBI:37565"/>
    </ligand>
</feature>
<sequence>MDLKKLGWNDHWEQQWTMLDRKDAIPARVIGDFGHKYRVATAFSSDIWAEMTGKLQHELQNRSYFPAIGDWVAVQRLEGEERVIIQGILDRKTCISRQSAGTVTHEQIIAANVDTLFLVCALNNDFNVRRIERYLIMAWSSGVNPVILLSKADLCSDVNERLRLIQEASIGVPVHVISAHNNQGFEELSKYITTGSTVALTGSSGCGKSTIINWLSGEVLQRTQDVREGDNRGRHTTTHRELFLLPQGAVMIDTPGMRELKLWEDEGGVSLTFADIEEMSTTCRFTDCMHEKEAGCAVLKAVADGEIEEKRLLNYRKTLRELKYQTQKEAKAQSKLNSRNSNTNGTRRKSSEWLRLADE</sequence>
<feature type="binding site" evidence="10">
    <location>
        <position position="290"/>
    </location>
    <ligand>
        <name>Zn(2+)</name>
        <dbReference type="ChEBI" id="CHEBI:29105"/>
    </ligand>
</feature>
<dbReference type="InterPro" id="IPR010914">
    <property type="entry name" value="RsgA_GTPase_dom"/>
</dbReference>
<keyword evidence="7 10" id="KW-0862">Zinc</keyword>
<proteinExistence type="inferred from homology"/>
<accession>A0A168K2L0</accession>
<evidence type="ECO:0000256" key="5">
    <source>
        <dbReference type="ARBA" id="ARBA00022741"/>
    </source>
</evidence>
<dbReference type="OrthoDB" id="9809485at2"/>
<keyword evidence="15" id="KW-1185">Reference proteome</keyword>
<dbReference type="GO" id="GO:0019843">
    <property type="term" value="F:rRNA binding"/>
    <property type="evidence" value="ECO:0007669"/>
    <property type="project" value="UniProtKB-KW"/>
</dbReference>
<feature type="binding site" evidence="10">
    <location>
        <position position="288"/>
    </location>
    <ligand>
        <name>Zn(2+)</name>
        <dbReference type="ChEBI" id="CHEBI:29105"/>
    </ligand>
</feature>
<comment type="subunit">
    <text evidence="10">Monomer. Associates with 30S ribosomal subunit, binds 16S rRNA.</text>
</comment>
<evidence type="ECO:0000256" key="10">
    <source>
        <dbReference type="HAMAP-Rule" id="MF_01820"/>
    </source>
</evidence>
<keyword evidence="1 10" id="KW-0963">Cytoplasm</keyword>
<comment type="function">
    <text evidence="10">One of several proteins that assist in the late maturation steps of the functional core of the 30S ribosomal subunit. Helps release RbfA from mature subunits. May play a role in the assembly of ribosomal proteins into the subunit. Circularly permuted GTPase that catalyzes slow GTP hydrolysis, GTPase activity is stimulated by the 30S ribosomal subunit.</text>
</comment>
<dbReference type="GO" id="GO:0005737">
    <property type="term" value="C:cytoplasm"/>
    <property type="evidence" value="ECO:0007669"/>
    <property type="project" value="UniProtKB-SubCell"/>
</dbReference>
<evidence type="ECO:0000256" key="1">
    <source>
        <dbReference type="ARBA" id="ARBA00022490"/>
    </source>
</evidence>
<dbReference type="HAMAP" id="MF_01820">
    <property type="entry name" value="GTPase_RsgA"/>
    <property type="match status" value="1"/>
</dbReference>
<feature type="binding site" evidence="10">
    <location>
        <begin position="150"/>
        <end position="153"/>
    </location>
    <ligand>
        <name>GTP</name>
        <dbReference type="ChEBI" id="CHEBI:37565"/>
    </ligand>
</feature>
<organism evidence="14 15">
    <name type="scientific">Paenibacillus glacialis</name>
    <dbReference type="NCBI Taxonomy" id="494026"/>
    <lineage>
        <taxon>Bacteria</taxon>
        <taxon>Bacillati</taxon>
        <taxon>Bacillota</taxon>
        <taxon>Bacilli</taxon>
        <taxon>Bacillales</taxon>
        <taxon>Paenibacillaceae</taxon>
        <taxon>Paenibacillus</taxon>
    </lineage>
</organism>
<dbReference type="PROSITE" id="PS51721">
    <property type="entry name" value="G_CP"/>
    <property type="match status" value="1"/>
</dbReference>
<dbReference type="Gene3D" id="1.10.40.50">
    <property type="entry name" value="Probable gtpase engc, domain 3"/>
    <property type="match status" value="1"/>
</dbReference>
<feature type="binding site" evidence="10">
    <location>
        <position position="283"/>
    </location>
    <ligand>
        <name>Zn(2+)</name>
        <dbReference type="ChEBI" id="CHEBI:29105"/>
    </ligand>
</feature>
<evidence type="ECO:0000256" key="2">
    <source>
        <dbReference type="ARBA" id="ARBA00022517"/>
    </source>
</evidence>
<keyword evidence="5 10" id="KW-0547">Nucleotide-binding</keyword>
<dbReference type="SUPFAM" id="SSF52540">
    <property type="entry name" value="P-loop containing nucleoside triphosphate hydrolases"/>
    <property type="match status" value="1"/>
</dbReference>
<feature type="compositionally biased region" description="Basic and acidic residues" evidence="11">
    <location>
        <begin position="349"/>
        <end position="359"/>
    </location>
</feature>
<keyword evidence="9 10" id="KW-0342">GTP-binding</keyword>
<dbReference type="GO" id="GO:0003924">
    <property type="term" value="F:GTPase activity"/>
    <property type="evidence" value="ECO:0007669"/>
    <property type="project" value="UniProtKB-UniRule"/>
</dbReference>
<evidence type="ECO:0000256" key="6">
    <source>
        <dbReference type="ARBA" id="ARBA00022801"/>
    </source>
</evidence>
<dbReference type="STRING" id="494026.PGLA_16730"/>
<comment type="caution">
    <text evidence="14">The sequence shown here is derived from an EMBL/GenBank/DDBJ whole genome shotgun (WGS) entry which is preliminary data.</text>
</comment>
<reference evidence="14 15" key="1">
    <citation type="submission" date="2016-03" db="EMBL/GenBank/DDBJ databases">
        <title>Draft genome sequence of Paenibacillus glacialis DSM 22343.</title>
        <authorList>
            <person name="Shin S.-K."/>
            <person name="Yi H."/>
        </authorList>
    </citation>
    <scope>NUCLEOTIDE SEQUENCE [LARGE SCALE GENOMIC DNA]</scope>
    <source>
        <strain evidence="14 15">DSM 22343</strain>
    </source>
</reference>
<dbReference type="EMBL" id="LVJH01000029">
    <property type="protein sequence ID" value="OAB41444.1"/>
    <property type="molecule type" value="Genomic_DNA"/>
</dbReference>
<dbReference type="NCBIfam" id="TIGR00157">
    <property type="entry name" value="ribosome small subunit-dependent GTPase A"/>
    <property type="match status" value="1"/>
</dbReference>
<dbReference type="Proteomes" id="UP000076967">
    <property type="component" value="Unassembled WGS sequence"/>
</dbReference>
<dbReference type="PANTHER" id="PTHR32120">
    <property type="entry name" value="SMALL RIBOSOMAL SUBUNIT BIOGENESIS GTPASE RSGA"/>
    <property type="match status" value="1"/>
</dbReference>
<gene>
    <name evidence="10" type="primary">rsgA</name>
    <name evidence="14" type="ORF">PGLA_16730</name>
</gene>
<name>A0A168K2L0_9BACL</name>
<comment type="similarity">
    <text evidence="10">Belongs to the TRAFAC class YlqF/YawG GTPase family. RsgA subfamily.</text>
</comment>
<evidence type="ECO:0000259" key="12">
    <source>
        <dbReference type="PROSITE" id="PS50936"/>
    </source>
</evidence>
<dbReference type="EC" id="3.6.1.-" evidence="10"/>
<evidence type="ECO:0000256" key="4">
    <source>
        <dbReference type="ARBA" id="ARBA00022730"/>
    </source>
</evidence>
<evidence type="ECO:0000256" key="8">
    <source>
        <dbReference type="ARBA" id="ARBA00022884"/>
    </source>
</evidence>
<evidence type="ECO:0000256" key="7">
    <source>
        <dbReference type="ARBA" id="ARBA00022833"/>
    </source>
</evidence>
<evidence type="ECO:0000256" key="9">
    <source>
        <dbReference type="ARBA" id="ARBA00023134"/>
    </source>
</evidence>
<comment type="cofactor">
    <cofactor evidence="10">
        <name>Zn(2+)</name>
        <dbReference type="ChEBI" id="CHEBI:29105"/>
    </cofactor>
    <text evidence="10">Binds 1 zinc ion per subunit.</text>
</comment>
<evidence type="ECO:0000259" key="13">
    <source>
        <dbReference type="PROSITE" id="PS51721"/>
    </source>
</evidence>
<comment type="subcellular location">
    <subcellularLocation>
        <location evidence="10">Cytoplasm</location>
    </subcellularLocation>
</comment>
<dbReference type="GO" id="GO:0046872">
    <property type="term" value="F:metal ion binding"/>
    <property type="evidence" value="ECO:0007669"/>
    <property type="project" value="UniProtKB-KW"/>
</dbReference>
<keyword evidence="3 10" id="KW-0479">Metal-binding</keyword>
<dbReference type="GO" id="GO:0042274">
    <property type="term" value="P:ribosomal small subunit biogenesis"/>
    <property type="evidence" value="ECO:0007669"/>
    <property type="project" value="UniProtKB-UniRule"/>
</dbReference>